<dbReference type="InterPro" id="IPR008928">
    <property type="entry name" value="6-hairpin_glycosidase_sf"/>
</dbReference>
<evidence type="ECO:0000313" key="1">
    <source>
        <dbReference type="EMBL" id="AYV81125.1"/>
    </source>
</evidence>
<name>A0A3G5A1P9_9VIRU</name>
<organism evidence="1">
    <name type="scientific">Harvfovirus sp</name>
    <dbReference type="NCBI Taxonomy" id="2487768"/>
    <lineage>
        <taxon>Viruses</taxon>
        <taxon>Varidnaviria</taxon>
        <taxon>Bamfordvirae</taxon>
        <taxon>Nucleocytoviricota</taxon>
        <taxon>Megaviricetes</taxon>
        <taxon>Imitervirales</taxon>
        <taxon>Mimiviridae</taxon>
        <taxon>Klosneuvirinae</taxon>
    </lineage>
</organism>
<dbReference type="SUPFAM" id="SSF48208">
    <property type="entry name" value="Six-hairpin glycosidases"/>
    <property type="match status" value="1"/>
</dbReference>
<reference evidence="1" key="1">
    <citation type="submission" date="2018-10" db="EMBL/GenBank/DDBJ databases">
        <title>Hidden diversity of soil giant viruses.</title>
        <authorList>
            <person name="Schulz F."/>
            <person name="Alteio L."/>
            <person name="Goudeau D."/>
            <person name="Ryan E.M."/>
            <person name="Malmstrom R.R."/>
            <person name="Blanchard J."/>
            <person name="Woyke T."/>
        </authorList>
    </citation>
    <scope>NUCLEOTIDE SEQUENCE</scope>
    <source>
        <strain evidence="1">HAV1</strain>
    </source>
</reference>
<accession>A0A3G5A1P9</accession>
<proteinExistence type="predicted"/>
<gene>
    <name evidence="1" type="ORF">Harvfovirus17_19</name>
</gene>
<dbReference type="EMBL" id="MK072259">
    <property type="protein sequence ID" value="AYV81125.1"/>
    <property type="molecule type" value="Genomic_DNA"/>
</dbReference>
<protein>
    <submittedName>
        <fullName evidence="1">Glycogen debranching enzyme alpha-1,6-glucosidase</fullName>
    </submittedName>
</protein>
<dbReference type="InterPro" id="IPR012341">
    <property type="entry name" value="6hp_glycosidase-like_sf"/>
</dbReference>
<dbReference type="GO" id="GO:0005975">
    <property type="term" value="P:carbohydrate metabolic process"/>
    <property type="evidence" value="ECO:0007669"/>
    <property type="project" value="InterPro"/>
</dbReference>
<sequence>MTESIGTQTVEFDHSGTENPTALKLREVGDIFKRCVRDHGISINPDENLCSTRIFCSSILPCERFDSYLDSPSFQKIEVINHLTNIILRQKPSGEIPASFQGNAPPSAKDELKEQKSISCDNELWFILAVNKIILFNPELGEKDLFLFSEAQALKYVESILNNGLIVGSDWRENKDLKDKTLLSNCCLLKEVYNVLGEKDKAANVLNKLNEFWNGTYFDDYSGNHSFDVLGNSLAITFGIATDVQTEMIFNHAMSLFTPYGIPSSPETISPFISSNMLFAMASRGGWKWVEFAHRQFSNWSKLDAFHEFYSTTTGKGTSTPYHIGSASAYVNLYNFFQLMSE</sequence>
<dbReference type="Gene3D" id="1.50.10.10">
    <property type="match status" value="1"/>
</dbReference>